<feature type="compositionally biased region" description="Pro residues" evidence="4">
    <location>
        <begin position="94"/>
        <end position="121"/>
    </location>
</feature>
<keyword evidence="3" id="KW-0119">Carbohydrate metabolism</keyword>
<organism evidence="5 6">
    <name type="scientific">Cylicocyclus nassatus</name>
    <name type="common">Nematode worm</name>
    <dbReference type="NCBI Taxonomy" id="53992"/>
    <lineage>
        <taxon>Eukaryota</taxon>
        <taxon>Metazoa</taxon>
        <taxon>Ecdysozoa</taxon>
        <taxon>Nematoda</taxon>
        <taxon>Chromadorea</taxon>
        <taxon>Rhabditida</taxon>
        <taxon>Rhabditina</taxon>
        <taxon>Rhabditomorpha</taxon>
        <taxon>Strongyloidea</taxon>
        <taxon>Strongylidae</taxon>
        <taxon>Cylicocyclus</taxon>
    </lineage>
</organism>
<evidence type="ECO:0000313" key="5">
    <source>
        <dbReference type="EMBL" id="CAJ0596069.1"/>
    </source>
</evidence>
<dbReference type="InterPro" id="IPR006046">
    <property type="entry name" value="Alpha_amylase"/>
</dbReference>
<evidence type="ECO:0000256" key="4">
    <source>
        <dbReference type="SAM" id="MobiDB-lite"/>
    </source>
</evidence>
<protein>
    <recommendedName>
        <fullName evidence="7">Alpha-amylase</fullName>
    </recommendedName>
</protein>
<comment type="similarity">
    <text evidence="2">Belongs to the glycosyl hydrolase 13 family.</text>
</comment>
<accession>A0AA36GQ31</accession>
<dbReference type="InterPro" id="IPR017853">
    <property type="entry name" value="GH"/>
</dbReference>
<dbReference type="EMBL" id="CATQJL010000112">
    <property type="protein sequence ID" value="CAJ0596069.1"/>
    <property type="molecule type" value="Genomic_DNA"/>
</dbReference>
<evidence type="ECO:0008006" key="7">
    <source>
        <dbReference type="Google" id="ProtNLM"/>
    </source>
</evidence>
<dbReference type="GO" id="GO:0005975">
    <property type="term" value="P:carbohydrate metabolic process"/>
    <property type="evidence" value="ECO:0007669"/>
    <property type="project" value="InterPro"/>
</dbReference>
<proteinExistence type="inferred from homology"/>
<gene>
    <name evidence="5" type="ORF">CYNAS_LOCUS8052</name>
</gene>
<dbReference type="Gene3D" id="3.20.20.80">
    <property type="entry name" value="Glycosidases"/>
    <property type="match status" value="2"/>
</dbReference>
<sequence length="271" mass="30375">MEHITLTQNGDMPWWIRYQPVSYKLNSRSGTEQEFIDMVNRCNAVGVRIIVDAVINHMTGVSQKKGVNGRDSSGGSYFDGTDGVESFPEVRYNPDPPPQPTQGPGPQPQPTQGPGPQPPSPIHYDDPYDDPNTVFDRQVMVHLFEWKWKDVAAECENFLQHHGYGAVQVSPPMEHITLTQNGDMPWWIRYQPVSYKLNSRSGTEQEFVDMVNRCNAVGVRIIVDTVINHMTGVDQKKGVNGRDSSGGSFFDGMNGVESFPEVSQCIGRDRF</sequence>
<evidence type="ECO:0000313" key="6">
    <source>
        <dbReference type="Proteomes" id="UP001176961"/>
    </source>
</evidence>
<dbReference type="GO" id="GO:0043169">
    <property type="term" value="F:cation binding"/>
    <property type="evidence" value="ECO:0007669"/>
    <property type="project" value="InterPro"/>
</dbReference>
<evidence type="ECO:0000256" key="2">
    <source>
        <dbReference type="ARBA" id="ARBA00008061"/>
    </source>
</evidence>
<keyword evidence="6" id="KW-1185">Reference proteome</keyword>
<dbReference type="PRINTS" id="PR00110">
    <property type="entry name" value="ALPHAAMYLASE"/>
</dbReference>
<comment type="caution">
    <text evidence="5">The sequence shown here is derived from an EMBL/GenBank/DDBJ whole genome shotgun (WGS) entry which is preliminary data.</text>
</comment>
<evidence type="ECO:0000256" key="3">
    <source>
        <dbReference type="ARBA" id="ARBA00023277"/>
    </source>
</evidence>
<evidence type="ECO:0000256" key="1">
    <source>
        <dbReference type="ARBA" id="ARBA00001913"/>
    </source>
</evidence>
<dbReference type="SUPFAM" id="SSF51445">
    <property type="entry name" value="(Trans)glycosidases"/>
    <property type="match status" value="2"/>
</dbReference>
<dbReference type="PANTHER" id="PTHR43447">
    <property type="entry name" value="ALPHA-AMYLASE"/>
    <property type="match status" value="1"/>
</dbReference>
<reference evidence="5" key="1">
    <citation type="submission" date="2023-07" db="EMBL/GenBank/DDBJ databases">
        <authorList>
            <consortium name="CYATHOMIX"/>
        </authorList>
    </citation>
    <scope>NUCLEOTIDE SEQUENCE</scope>
    <source>
        <strain evidence="5">N/A</strain>
    </source>
</reference>
<dbReference type="Proteomes" id="UP001176961">
    <property type="component" value="Unassembled WGS sequence"/>
</dbReference>
<dbReference type="AlphaFoldDB" id="A0AA36GQ31"/>
<feature type="region of interest" description="Disordered" evidence="4">
    <location>
        <begin position="63"/>
        <end position="129"/>
    </location>
</feature>
<name>A0AA36GQ31_CYLNA</name>
<dbReference type="GO" id="GO:0004556">
    <property type="term" value="F:alpha-amylase activity"/>
    <property type="evidence" value="ECO:0007669"/>
    <property type="project" value="InterPro"/>
</dbReference>
<comment type="cofactor">
    <cofactor evidence="1">
        <name>Ca(2+)</name>
        <dbReference type="ChEBI" id="CHEBI:29108"/>
    </cofactor>
</comment>